<dbReference type="Proteomes" id="UP000199608">
    <property type="component" value="Unassembled WGS sequence"/>
</dbReference>
<dbReference type="EMBL" id="FNLL01000006">
    <property type="protein sequence ID" value="SDU28490.1"/>
    <property type="molecule type" value="Genomic_DNA"/>
</dbReference>
<evidence type="ECO:0000313" key="1">
    <source>
        <dbReference type="EMBL" id="SDU28490.1"/>
    </source>
</evidence>
<reference evidence="2" key="1">
    <citation type="submission" date="2016-10" db="EMBL/GenBank/DDBJ databases">
        <authorList>
            <person name="Varghese N."/>
            <person name="Submissions S."/>
        </authorList>
    </citation>
    <scope>NUCLEOTIDE SEQUENCE [LARGE SCALE GENOMIC DNA]</scope>
    <source>
        <strain evidence="2">DSM 3384</strain>
    </source>
</reference>
<dbReference type="InterPro" id="IPR046653">
    <property type="entry name" value="DUF6765"/>
</dbReference>
<accession>A0A1H2H9F4</accession>
<organism evidence="1 2">
    <name type="scientific">Desulfobacula phenolica</name>
    <dbReference type="NCBI Taxonomy" id="90732"/>
    <lineage>
        <taxon>Bacteria</taxon>
        <taxon>Pseudomonadati</taxon>
        <taxon>Thermodesulfobacteriota</taxon>
        <taxon>Desulfobacteria</taxon>
        <taxon>Desulfobacterales</taxon>
        <taxon>Desulfobacteraceae</taxon>
        <taxon>Desulfobacula</taxon>
    </lineage>
</organism>
<protein>
    <submittedName>
        <fullName evidence="1">Uncharacterized protein</fullName>
    </submittedName>
</protein>
<dbReference type="RefSeq" id="WP_092234158.1">
    <property type="nucleotide sequence ID" value="NZ_FNLL01000006.1"/>
</dbReference>
<keyword evidence="2" id="KW-1185">Reference proteome</keyword>
<dbReference type="AlphaFoldDB" id="A0A1H2H9F4"/>
<name>A0A1H2H9F4_9BACT</name>
<gene>
    <name evidence="1" type="ORF">SAMN04487931_106118</name>
</gene>
<evidence type="ECO:0000313" key="2">
    <source>
        <dbReference type="Proteomes" id="UP000199608"/>
    </source>
</evidence>
<proteinExistence type="predicted"/>
<dbReference type="Pfam" id="PF20551">
    <property type="entry name" value="DUF6765"/>
    <property type="match status" value="1"/>
</dbReference>
<sequence length="370" mass="42838">MQIDFHHTVTYVTARLAKFSMQDANIISHSAQYVDDAVNSGSIKFRNKAMYSRISSAHKMLDYRNFEELANHFTWVPFHFLPGNGGKRAGDNPDGSFVNKLVCYPDSYVAEDMMKSCIDCHDLPYGLHRLGISMHVLADTFAHQGFAGINHQINEVEGLKKKDDHNTTLLDKVANYFAHCFNRETSKIINDAFPLGHGAVLTFPDLPYLKWQYKNGFGKEIVRDNTKIFMDAVKRMHQAMVCFRMKDPDYTLEDWDEIPAKDLNKIEENFRAFEDEEGEDRHMKWLKSIAAGDFSFAEKGEENLSYIQNGKDSWKYKALKTKRESETKHELFPFSPEFLRSDWKLFHDALQIHRIDIIRNILPKYGICVA</sequence>